<evidence type="ECO:0000313" key="1">
    <source>
        <dbReference type="EMBL" id="MFC6064327.1"/>
    </source>
</evidence>
<dbReference type="EMBL" id="JBHSPX010000004">
    <property type="protein sequence ID" value="MFC6064327.1"/>
    <property type="molecule type" value="Genomic_DNA"/>
</dbReference>
<accession>A0ABW1MML6</accession>
<keyword evidence="2" id="KW-1185">Reference proteome</keyword>
<reference evidence="2" key="1">
    <citation type="journal article" date="2019" name="Int. J. Syst. Evol. Microbiol.">
        <title>The Global Catalogue of Microorganisms (GCM) 10K type strain sequencing project: providing services to taxonomists for standard genome sequencing and annotation.</title>
        <authorList>
            <consortium name="The Broad Institute Genomics Platform"/>
            <consortium name="The Broad Institute Genome Sequencing Center for Infectious Disease"/>
            <person name="Wu L."/>
            <person name="Ma J."/>
        </authorList>
    </citation>
    <scope>NUCLEOTIDE SEQUENCE [LARGE SCALE GENOMIC DNA]</scope>
    <source>
        <strain evidence="2">CGMCC 1.15180</strain>
    </source>
</reference>
<sequence>MGMPLAEQVRVTVAALMHATGESQAQVAGVLGVTQGQVSRRQSGAAAWSLGDCEALARHWRIGVLDFLAGPTRACEALAEERNGPAVVAGERPGGAR</sequence>
<dbReference type="RefSeq" id="WP_031063950.1">
    <property type="nucleotide sequence ID" value="NZ_JBHSPX010000004.1"/>
</dbReference>
<protein>
    <submittedName>
        <fullName evidence="1">XRE family transcriptional regulator</fullName>
    </submittedName>
</protein>
<organism evidence="1 2">
    <name type="scientific">Streptomyces ochraceiscleroticus</name>
    <dbReference type="NCBI Taxonomy" id="47761"/>
    <lineage>
        <taxon>Bacteria</taxon>
        <taxon>Bacillati</taxon>
        <taxon>Actinomycetota</taxon>
        <taxon>Actinomycetes</taxon>
        <taxon>Kitasatosporales</taxon>
        <taxon>Streptomycetaceae</taxon>
        <taxon>Streptomyces</taxon>
    </lineage>
</organism>
<comment type="caution">
    <text evidence="1">The sequence shown here is derived from an EMBL/GenBank/DDBJ whole genome shotgun (WGS) entry which is preliminary data.</text>
</comment>
<dbReference type="InterPro" id="IPR010982">
    <property type="entry name" value="Lambda_DNA-bd_dom_sf"/>
</dbReference>
<name>A0ABW1MML6_9ACTN</name>
<evidence type="ECO:0000313" key="2">
    <source>
        <dbReference type="Proteomes" id="UP001596139"/>
    </source>
</evidence>
<dbReference type="Proteomes" id="UP001596139">
    <property type="component" value="Unassembled WGS sequence"/>
</dbReference>
<proteinExistence type="predicted"/>
<gene>
    <name evidence="1" type="ORF">ACFP4F_17490</name>
</gene>
<dbReference type="SUPFAM" id="SSF47413">
    <property type="entry name" value="lambda repressor-like DNA-binding domains"/>
    <property type="match status" value="1"/>
</dbReference>